<dbReference type="GO" id="GO:0005886">
    <property type="term" value="C:plasma membrane"/>
    <property type="evidence" value="ECO:0007669"/>
    <property type="project" value="TreeGrafter"/>
</dbReference>
<sequence>MTTAETTISIITTDHDLIDHLQTLLGAEWQLVSATEVHLSHPHLIDLRVAIPANLAAQAEQAPLIGLVADIAAIGEVLRAGAHEVITMADLQPICLHRAISTAQIRWQIEQMRRQQLAEARAQVQALTVRLQNEQIRDPLTGLYTRRYLNETLERELRRADREQIVLSAVLIDIDQLEHVNWQFGRALGDAVIQHLATLIGRQVRGGDLFCRYGSDELLLLLPRVSRETILHRAEQWRASVAETIIRPGTLDLQVTISIGIATFPHDARNAVELLNQAHEALYAAKAAGGNCVRLWPGTQKQTPFGV</sequence>
<dbReference type="GO" id="GO:1902201">
    <property type="term" value="P:negative regulation of bacterial-type flagellum-dependent cell motility"/>
    <property type="evidence" value="ECO:0007669"/>
    <property type="project" value="TreeGrafter"/>
</dbReference>
<dbReference type="Proteomes" id="UP000243376">
    <property type="component" value="Unassembled WGS sequence"/>
</dbReference>
<dbReference type="PANTHER" id="PTHR45138:SF9">
    <property type="entry name" value="DIGUANYLATE CYCLASE DGCM-RELATED"/>
    <property type="match status" value="1"/>
</dbReference>
<comment type="caution">
    <text evidence="2">The sequence shown here is derived from an EMBL/GenBank/DDBJ whole genome shotgun (WGS) entry which is preliminary data.</text>
</comment>
<evidence type="ECO:0000313" key="2">
    <source>
        <dbReference type="EMBL" id="PMP72094.1"/>
    </source>
</evidence>
<protein>
    <submittedName>
        <fullName evidence="2">GGDEF domain-containing protein</fullName>
    </submittedName>
</protein>
<dbReference type="InterPro" id="IPR050469">
    <property type="entry name" value="Diguanylate_Cyclase"/>
</dbReference>
<dbReference type="SUPFAM" id="SSF55073">
    <property type="entry name" value="Nucleotide cyclase"/>
    <property type="match status" value="1"/>
</dbReference>
<organism evidence="2 3">
    <name type="scientific">Chloroflexus aggregans</name>
    <dbReference type="NCBI Taxonomy" id="152260"/>
    <lineage>
        <taxon>Bacteria</taxon>
        <taxon>Bacillati</taxon>
        <taxon>Chloroflexota</taxon>
        <taxon>Chloroflexia</taxon>
        <taxon>Chloroflexales</taxon>
        <taxon>Chloroflexineae</taxon>
        <taxon>Chloroflexaceae</taxon>
        <taxon>Chloroflexus</taxon>
    </lineage>
</organism>
<dbReference type="Pfam" id="PF00990">
    <property type="entry name" value="GGDEF"/>
    <property type="match status" value="1"/>
</dbReference>
<dbReference type="PROSITE" id="PS50887">
    <property type="entry name" value="GGDEF"/>
    <property type="match status" value="1"/>
</dbReference>
<proteinExistence type="predicted"/>
<dbReference type="InterPro" id="IPR043128">
    <property type="entry name" value="Rev_trsase/Diguanyl_cyclase"/>
</dbReference>
<dbReference type="NCBIfam" id="TIGR00254">
    <property type="entry name" value="GGDEF"/>
    <property type="match status" value="1"/>
</dbReference>
<dbReference type="CDD" id="cd01949">
    <property type="entry name" value="GGDEF"/>
    <property type="match status" value="1"/>
</dbReference>
<dbReference type="AlphaFoldDB" id="A0A2J6WNV9"/>
<dbReference type="EMBL" id="PNIQ01001150">
    <property type="protein sequence ID" value="PMP72094.1"/>
    <property type="molecule type" value="Genomic_DNA"/>
</dbReference>
<accession>A0A2J6WNV9</accession>
<dbReference type="SMART" id="SM00267">
    <property type="entry name" value="GGDEF"/>
    <property type="match status" value="1"/>
</dbReference>
<dbReference type="InterPro" id="IPR029787">
    <property type="entry name" value="Nucleotide_cyclase"/>
</dbReference>
<dbReference type="Gene3D" id="3.30.70.270">
    <property type="match status" value="1"/>
</dbReference>
<reference evidence="2 3" key="1">
    <citation type="submission" date="2018-01" db="EMBL/GenBank/DDBJ databases">
        <title>Metagenomic assembled genomes from two thermal pools in the Uzon Caldera, Kamchatka, Russia.</title>
        <authorList>
            <person name="Wilkins L."/>
            <person name="Ettinger C."/>
        </authorList>
    </citation>
    <scope>NUCLEOTIDE SEQUENCE [LARGE SCALE GENOMIC DNA]</scope>
    <source>
        <strain evidence="2">ZAV-02</strain>
    </source>
</reference>
<dbReference type="GO" id="GO:0043709">
    <property type="term" value="P:cell adhesion involved in single-species biofilm formation"/>
    <property type="evidence" value="ECO:0007669"/>
    <property type="project" value="TreeGrafter"/>
</dbReference>
<evidence type="ECO:0000259" key="1">
    <source>
        <dbReference type="PROSITE" id="PS50887"/>
    </source>
</evidence>
<dbReference type="GO" id="GO:0052621">
    <property type="term" value="F:diguanylate cyclase activity"/>
    <property type="evidence" value="ECO:0007669"/>
    <property type="project" value="TreeGrafter"/>
</dbReference>
<evidence type="ECO:0000313" key="3">
    <source>
        <dbReference type="Proteomes" id="UP000243376"/>
    </source>
</evidence>
<feature type="domain" description="GGDEF" evidence="1">
    <location>
        <begin position="165"/>
        <end position="298"/>
    </location>
</feature>
<name>A0A2J6WNV9_9CHLR</name>
<dbReference type="InterPro" id="IPR000160">
    <property type="entry name" value="GGDEF_dom"/>
</dbReference>
<gene>
    <name evidence="2" type="ORF">C0184_17180</name>
</gene>
<dbReference type="PANTHER" id="PTHR45138">
    <property type="entry name" value="REGULATORY COMPONENTS OF SENSORY TRANSDUCTION SYSTEM"/>
    <property type="match status" value="1"/>
</dbReference>